<dbReference type="AlphaFoldDB" id="A0A2M7H581"/>
<comment type="caution">
    <text evidence="2">The sequence shown here is derived from an EMBL/GenBank/DDBJ whole genome shotgun (WGS) entry which is preliminary data.</text>
</comment>
<dbReference type="PANTHER" id="PTHR47618:SF1">
    <property type="entry name" value="BIFUNCTIONAL OLIGORIBONUCLEASE AND PAP PHOSPHATASE NRNA"/>
    <property type="match status" value="1"/>
</dbReference>
<dbReference type="PANTHER" id="PTHR47618">
    <property type="entry name" value="BIFUNCTIONAL OLIGORIBONUCLEASE AND PAP PHOSPHATASE NRNA"/>
    <property type="match status" value="1"/>
</dbReference>
<dbReference type="InterPro" id="IPR038763">
    <property type="entry name" value="DHH_sf"/>
</dbReference>
<organism evidence="2 3">
    <name type="scientific">Candidatus Kerfeldbacteria bacterium CG15_BIG_FIL_POST_REV_8_21_14_020_45_12</name>
    <dbReference type="NCBI Taxonomy" id="2014247"/>
    <lineage>
        <taxon>Bacteria</taxon>
        <taxon>Candidatus Kerfeldiibacteriota</taxon>
    </lineage>
</organism>
<dbReference type="InterPro" id="IPR051319">
    <property type="entry name" value="Oligoribo/pAp-PDE_c-di-AMP_PDE"/>
</dbReference>
<dbReference type="Proteomes" id="UP000230292">
    <property type="component" value="Unassembled WGS sequence"/>
</dbReference>
<feature type="domain" description="DDH" evidence="1">
    <location>
        <begin position="19"/>
        <end position="212"/>
    </location>
</feature>
<accession>A0A2M7H581</accession>
<dbReference type="SUPFAM" id="SSF64182">
    <property type="entry name" value="DHH phosphoesterases"/>
    <property type="match status" value="1"/>
</dbReference>
<dbReference type="InterPro" id="IPR001667">
    <property type="entry name" value="DDH_dom"/>
</dbReference>
<dbReference type="Pfam" id="PF01368">
    <property type="entry name" value="DHH"/>
    <property type="match status" value="1"/>
</dbReference>
<name>A0A2M7H581_9BACT</name>
<dbReference type="Gene3D" id="3.90.1640.10">
    <property type="entry name" value="inorganic pyrophosphatase (n-terminal core)"/>
    <property type="match status" value="2"/>
</dbReference>
<evidence type="ECO:0000313" key="3">
    <source>
        <dbReference type="Proteomes" id="UP000230292"/>
    </source>
</evidence>
<protein>
    <recommendedName>
        <fullName evidence="1">DDH domain-containing protein</fullName>
    </recommendedName>
</protein>
<sequence>MSNQKEQQILQQIEGSSSVLICLPENPSTDAIASGLALAAVVEKKNKRCKVVSHGFEMPSNHGFLPKSNEIYDDLSALKKFIITVDLTKTSVEELSYNIEDEALKIYLSPKDGYFTDEDVSTESGDYSFDLIIVIDSPSLDALGRVYEFNADFFYHTPIINIDHDIENDHFGQIDLVQITATSTSEIVFELIKDWGEEILDEYIATNLLSGMISKTKSFQSGSVTPRSLSIASHLISQGARREDIVKHLYQSKKISTLKLWGRVLSKLEVDKEQKIVWSVLTSEDFDSKDVTDEDVPDIIDELIINTPDARNVFILSDKGAGGTDEVHAWVSVAPYINARELFASFKAEGTEHFVSFSSKMPAADIKSEILKRLREQTNKSE</sequence>
<reference evidence="2 3" key="1">
    <citation type="submission" date="2017-09" db="EMBL/GenBank/DDBJ databases">
        <title>Depth-based differentiation of microbial function through sediment-hosted aquifers and enrichment of novel symbionts in the deep terrestrial subsurface.</title>
        <authorList>
            <person name="Probst A.J."/>
            <person name="Ladd B."/>
            <person name="Jarett J.K."/>
            <person name="Geller-Mcgrath D.E."/>
            <person name="Sieber C.M."/>
            <person name="Emerson J.B."/>
            <person name="Anantharaman K."/>
            <person name="Thomas B.C."/>
            <person name="Malmstrom R."/>
            <person name="Stieglmeier M."/>
            <person name="Klingl A."/>
            <person name="Woyke T."/>
            <person name="Ryan C.M."/>
            <person name="Banfield J.F."/>
        </authorList>
    </citation>
    <scope>NUCLEOTIDE SEQUENCE [LARGE SCALE GENOMIC DNA]</scope>
    <source>
        <strain evidence="2">CG15_BIG_FIL_POST_REV_8_21_14_020_45_12</strain>
    </source>
</reference>
<proteinExistence type="predicted"/>
<dbReference type="EMBL" id="PFGC01000007">
    <property type="protein sequence ID" value="PIW37389.1"/>
    <property type="molecule type" value="Genomic_DNA"/>
</dbReference>
<dbReference type="Gene3D" id="3.10.310.30">
    <property type="match status" value="1"/>
</dbReference>
<evidence type="ECO:0000313" key="2">
    <source>
        <dbReference type="EMBL" id="PIW37389.1"/>
    </source>
</evidence>
<evidence type="ECO:0000259" key="1">
    <source>
        <dbReference type="Pfam" id="PF01368"/>
    </source>
</evidence>
<gene>
    <name evidence="2" type="ORF">COW24_00430</name>
</gene>